<comment type="subcellular location">
    <subcellularLocation>
        <location evidence="1">Cytoplasm</location>
    </subcellularLocation>
</comment>
<dbReference type="PIRSF" id="PIRSF015614">
    <property type="entry name" value="TRAF"/>
    <property type="match status" value="1"/>
</dbReference>
<evidence type="ECO:0000256" key="4">
    <source>
        <dbReference type="ARBA" id="ARBA00022737"/>
    </source>
</evidence>
<dbReference type="PROSITE" id="PS50089">
    <property type="entry name" value="ZF_RING_2"/>
    <property type="match status" value="1"/>
</dbReference>
<keyword evidence="2" id="KW-0963">Cytoplasm</keyword>
<evidence type="ECO:0000313" key="12">
    <source>
        <dbReference type="EMBL" id="MBN3281328.1"/>
    </source>
</evidence>
<evidence type="ECO:0000256" key="3">
    <source>
        <dbReference type="ARBA" id="ARBA00022723"/>
    </source>
</evidence>
<dbReference type="Pfam" id="PF21355">
    <property type="entry name" value="TRAF-mep_MATH"/>
    <property type="match status" value="1"/>
</dbReference>
<evidence type="ECO:0000256" key="2">
    <source>
        <dbReference type="ARBA" id="ARBA00022490"/>
    </source>
</evidence>
<dbReference type="PANTHER" id="PTHR10131">
    <property type="entry name" value="TNF RECEPTOR ASSOCIATED FACTOR"/>
    <property type="match status" value="1"/>
</dbReference>
<dbReference type="InterPro" id="IPR013083">
    <property type="entry name" value="Znf_RING/FYVE/PHD"/>
</dbReference>
<feature type="non-terminal residue" evidence="12">
    <location>
        <position position="503"/>
    </location>
</feature>
<feature type="domain" description="TRAF-type" evidence="11">
    <location>
        <begin position="105"/>
        <end position="161"/>
    </location>
</feature>
<dbReference type="SUPFAM" id="SSF57850">
    <property type="entry name" value="RING/U-box"/>
    <property type="match status" value="1"/>
</dbReference>
<organism evidence="12 13">
    <name type="scientific">Polyodon spathula</name>
    <name type="common">North American paddlefish</name>
    <name type="synonym">Squalus spathula</name>
    <dbReference type="NCBI Taxonomy" id="7913"/>
    <lineage>
        <taxon>Eukaryota</taxon>
        <taxon>Metazoa</taxon>
        <taxon>Chordata</taxon>
        <taxon>Craniata</taxon>
        <taxon>Vertebrata</taxon>
        <taxon>Euteleostomi</taxon>
        <taxon>Actinopterygii</taxon>
        <taxon>Chondrostei</taxon>
        <taxon>Acipenseriformes</taxon>
        <taxon>Polyodontidae</taxon>
        <taxon>Polyodon</taxon>
    </lineage>
</organism>
<dbReference type="InterPro" id="IPR001293">
    <property type="entry name" value="Znf_TRAF"/>
</dbReference>
<keyword evidence="13" id="KW-1185">Reference proteome</keyword>
<evidence type="ECO:0000259" key="9">
    <source>
        <dbReference type="PROSITE" id="PS50089"/>
    </source>
</evidence>
<feature type="region of interest" description="Disordered" evidence="8">
    <location>
        <begin position="189"/>
        <end position="220"/>
    </location>
</feature>
<dbReference type="EMBL" id="JAAWVQ010107693">
    <property type="protein sequence ID" value="MBN3281328.1"/>
    <property type="molecule type" value="Genomic_DNA"/>
</dbReference>
<dbReference type="PROSITE" id="PS50144">
    <property type="entry name" value="MATH"/>
    <property type="match status" value="1"/>
</dbReference>
<dbReference type="Proteomes" id="UP001166093">
    <property type="component" value="Unassembled WGS sequence"/>
</dbReference>
<evidence type="ECO:0000256" key="6">
    <source>
        <dbReference type="ARBA" id="ARBA00022833"/>
    </source>
</evidence>
<dbReference type="PANTHER" id="PTHR10131:SF138">
    <property type="entry name" value="RE66324P"/>
    <property type="match status" value="1"/>
</dbReference>
<name>A0ABS2Y4I4_POLSP</name>
<feature type="domain" description="RING-type" evidence="9">
    <location>
        <begin position="21"/>
        <end position="61"/>
    </location>
</feature>
<reference evidence="12" key="1">
    <citation type="journal article" date="2021" name="Cell">
        <title>Tracing the genetic footprints of vertebrate landing in non-teleost ray-finned fishes.</title>
        <authorList>
            <person name="Bi X."/>
            <person name="Wang K."/>
            <person name="Yang L."/>
            <person name="Pan H."/>
            <person name="Jiang H."/>
            <person name="Wei Q."/>
            <person name="Fang M."/>
            <person name="Yu H."/>
            <person name="Zhu C."/>
            <person name="Cai Y."/>
            <person name="He Y."/>
            <person name="Gan X."/>
            <person name="Zeng H."/>
            <person name="Yu D."/>
            <person name="Zhu Y."/>
            <person name="Jiang H."/>
            <person name="Qiu Q."/>
            <person name="Yang H."/>
            <person name="Zhang Y.E."/>
            <person name="Wang W."/>
            <person name="Zhu M."/>
            <person name="He S."/>
            <person name="Zhang G."/>
        </authorList>
    </citation>
    <scope>NUCLEOTIDE SEQUENCE</scope>
    <source>
        <strain evidence="12">Pddl_001</strain>
    </source>
</reference>
<evidence type="ECO:0000256" key="8">
    <source>
        <dbReference type="SAM" id="MobiDB-lite"/>
    </source>
</evidence>
<feature type="compositionally biased region" description="Polar residues" evidence="8">
    <location>
        <begin position="189"/>
        <end position="201"/>
    </location>
</feature>
<feature type="domain" description="MATH" evidence="10">
    <location>
        <begin position="353"/>
        <end position="500"/>
    </location>
</feature>
<evidence type="ECO:0000256" key="5">
    <source>
        <dbReference type="ARBA" id="ARBA00022771"/>
    </source>
</evidence>
<dbReference type="PROSITE" id="PS50145">
    <property type="entry name" value="ZF_TRAF"/>
    <property type="match status" value="1"/>
</dbReference>
<keyword evidence="3 7" id="KW-0479">Metal-binding</keyword>
<dbReference type="CDD" id="cd00270">
    <property type="entry name" value="MATH_TRAF_C"/>
    <property type="match status" value="1"/>
</dbReference>
<keyword evidence="4" id="KW-0677">Repeat</keyword>
<evidence type="ECO:0000256" key="7">
    <source>
        <dbReference type="PROSITE-ProRule" id="PRU00207"/>
    </source>
</evidence>
<feature type="non-terminal residue" evidence="12">
    <location>
        <position position="1"/>
    </location>
</feature>
<dbReference type="InterPro" id="IPR001841">
    <property type="entry name" value="Znf_RING"/>
</dbReference>
<dbReference type="InterPro" id="IPR008974">
    <property type="entry name" value="TRAF-like"/>
</dbReference>
<dbReference type="SMART" id="SM00061">
    <property type="entry name" value="MATH"/>
    <property type="match status" value="1"/>
</dbReference>
<dbReference type="InterPro" id="IPR002083">
    <property type="entry name" value="MATH/TRAF_dom"/>
</dbReference>
<dbReference type="InterPro" id="IPR049342">
    <property type="entry name" value="TRAF1-6_MATH_dom"/>
</dbReference>
<protein>
    <submittedName>
        <fullName evidence="12">TRAF1 factor</fullName>
    </submittedName>
</protein>
<dbReference type="PROSITE" id="PS00518">
    <property type="entry name" value="ZF_RING_1"/>
    <property type="match status" value="1"/>
</dbReference>
<evidence type="ECO:0000259" key="10">
    <source>
        <dbReference type="PROSITE" id="PS50144"/>
    </source>
</evidence>
<accession>A0ABS2Y4I4</accession>
<evidence type="ECO:0000256" key="1">
    <source>
        <dbReference type="ARBA" id="ARBA00004496"/>
    </source>
</evidence>
<gene>
    <name evidence="12" type="primary">Traf1_0</name>
    <name evidence="12" type="ORF">GTO93_0014267</name>
</gene>
<dbReference type="InterPro" id="IPR012227">
    <property type="entry name" value="TNF_rcpt-assoc_TRAF_met"/>
</dbReference>
<sequence length="503" mass="55116">MVALVSGMSPLNRVAGSGLLCSACGFLLIRPKQTICGHRYCCECMTSMLQKSGAAECCVCREKIQASQVFPDKAAEKDVSGMEIQCPKCSSGCTWRGLLRDYLSSHERECEHAVEPCTNATFGCAFSGERRALQHHESHVCDWRLVYCQHCSCSLPHSLLEDHLSNCPKNKPKNTPEILPRGTGAEEFLSSSVSRNPSQKTRAPANLRGTTLPRRSSPPLSHLFPSISLLTSSSSPLSSQPQSLVDEICSPAHLLRLLSVTSSLQTRLDRGEEVNVAFKKLVMSKLLAMQSLLSTKQGEREGDAQTPREEIATLTQDLAVCRGALAELQSRCLGYERALQHLQSRGGATASENGTLVWKIKGFSASLREPERSVALSLHSPAFLSHPFGYRLCLRLYPRGDGVGRGSHASLFLCVMRGEWDDVLPWPFRHKVTFSCLDSSGGGSDVREAFLPDPLSASFQKPRAAVNVASGCPLFIRHSLLLAPHNPYLRNDTLYIKAVIETH</sequence>
<dbReference type="InterPro" id="IPR017907">
    <property type="entry name" value="Znf_RING_CS"/>
</dbReference>
<proteinExistence type="predicted"/>
<dbReference type="SUPFAM" id="SSF49599">
    <property type="entry name" value="TRAF domain-like"/>
    <property type="match status" value="2"/>
</dbReference>
<keyword evidence="6 7" id="KW-0862">Zinc</keyword>
<dbReference type="Gene3D" id="3.30.40.10">
    <property type="entry name" value="Zinc/RING finger domain, C3HC4 (zinc finger)"/>
    <property type="match status" value="2"/>
</dbReference>
<evidence type="ECO:0000259" key="11">
    <source>
        <dbReference type="PROSITE" id="PS50145"/>
    </source>
</evidence>
<dbReference type="Gene3D" id="2.60.210.10">
    <property type="entry name" value="Apoptosis, Tumor Necrosis Factor Receptor Associated Protein 2, Chain A"/>
    <property type="match status" value="1"/>
</dbReference>
<comment type="caution">
    <text evidence="12">The sequence shown here is derived from an EMBL/GenBank/DDBJ whole genome shotgun (WGS) entry which is preliminary data.</text>
</comment>
<evidence type="ECO:0000313" key="13">
    <source>
        <dbReference type="Proteomes" id="UP001166093"/>
    </source>
</evidence>
<feature type="zinc finger region" description="TRAF-type" evidence="7">
    <location>
        <begin position="105"/>
        <end position="161"/>
    </location>
</feature>
<keyword evidence="5 7" id="KW-0863">Zinc-finger</keyword>